<sequence length="55" mass="5986">MIFFGVLALVAFIFTSLVMIFIGLNVLFSLSLGLLIANLAVIIVAACFEACDRYK</sequence>
<proteinExistence type="predicted"/>
<dbReference type="AlphaFoldDB" id="A0A1G7JIA6"/>
<name>A0A1G7JIA6_9RHOB</name>
<keyword evidence="1" id="KW-0812">Transmembrane</keyword>
<evidence type="ECO:0000313" key="2">
    <source>
        <dbReference type="EMBL" id="SDF24636.1"/>
    </source>
</evidence>
<feature type="transmembrane region" description="Helical" evidence="1">
    <location>
        <begin position="34"/>
        <end position="51"/>
    </location>
</feature>
<protein>
    <submittedName>
        <fullName evidence="2">Uncharacterized protein</fullName>
    </submittedName>
</protein>
<dbReference type="EMBL" id="FNBL01000003">
    <property type="protein sequence ID" value="SDF24636.1"/>
    <property type="molecule type" value="Genomic_DNA"/>
</dbReference>
<feature type="transmembrane region" description="Helical" evidence="1">
    <location>
        <begin position="7"/>
        <end position="28"/>
    </location>
</feature>
<organism evidence="2 3">
    <name type="scientific">Celeribacter baekdonensis</name>
    <dbReference type="NCBI Taxonomy" id="875171"/>
    <lineage>
        <taxon>Bacteria</taxon>
        <taxon>Pseudomonadati</taxon>
        <taxon>Pseudomonadota</taxon>
        <taxon>Alphaproteobacteria</taxon>
        <taxon>Rhodobacterales</taxon>
        <taxon>Roseobacteraceae</taxon>
        <taxon>Celeribacter</taxon>
    </lineage>
</organism>
<accession>A0A1G7JIA6</accession>
<evidence type="ECO:0000256" key="1">
    <source>
        <dbReference type="SAM" id="Phobius"/>
    </source>
</evidence>
<dbReference type="Proteomes" id="UP000182284">
    <property type="component" value="Unassembled WGS sequence"/>
</dbReference>
<keyword evidence="1" id="KW-0472">Membrane</keyword>
<gene>
    <name evidence="2" type="ORF">SAMN04488117_10393</name>
</gene>
<reference evidence="2 3" key="1">
    <citation type="submission" date="2016-10" db="EMBL/GenBank/DDBJ databases">
        <authorList>
            <person name="de Groot N.N."/>
        </authorList>
    </citation>
    <scope>NUCLEOTIDE SEQUENCE [LARGE SCALE GENOMIC DNA]</scope>
    <source>
        <strain evidence="2 3">DSM 27375</strain>
    </source>
</reference>
<evidence type="ECO:0000313" key="3">
    <source>
        <dbReference type="Proteomes" id="UP000182284"/>
    </source>
</evidence>
<keyword evidence="1" id="KW-1133">Transmembrane helix</keyword>